<dbReference type="GO" id="GO:0046872">
    <property type="term" value="F:metal ion binding"/>
    <property type="evidence" value="ECO:0007669"/>
    <property type="project" value="UniProtKB-KW"/>
</dbReference>
<dbReference type="SUPFAM" id="SSF102215">
    <property type="entry name" value="Creatininase"/>
    <property type="match status" value="1"/>
</dbReference>
<dbReference type="AlphaFoldDB" id="A0A977PKU4"/>
<dbReference type="Gene3D" id="3.40.50.10310">
    <property type="entry name" value="Creatininase"/>
    <property type="match status" value="1"/>
</dbReference>
<reference evidence="5" key="1">
    <citation type="submission" date="2013-11" db="EMBL/GenBank/DDBJ databases">
        <title>Comparative genomics of Ignicoccus.</title>
        <authorList>
            <person name="Podar M."/>
        </authorList>
    </citation>
    <scope>NUCLEOTIDE SEQUENCE</scope>
    <source>
        <strain evidence="5">DSM 13166</strain>
    </source>
</reference>
<organism evidence="5 6">
    <name type="scientific">Ignicoccus pacificus DSM 13166</name>
    <dbReference type="NCBI Taxonomy" id="940294"/>
    <lineage>
        <taxon>Archaea</taxon>
        <taxon>Thermoproteota</taxon>
        <taxon>Thermoprotei</taxon>
        <taxon>Desulfurococcales</taxon>
        <taxon>Desulfurococcaceae</taxon>
        <taxon>Ignicoccus</taxon>
    </lineage>
</organism>
<evidence type="ECO:0000256" key="1">
    <source>
        <dbReference type="ARBA" id="ARBA00001947"/>
    </source>
</evidence>
<evidence type="ECO:0000313" key="5">
    <source>
        <dbReference type="EMBL" id="UXD21794.1"/>
    </source>
</evidence>
<sequence length="241" mass="25863">MRALASLFKDTFKATMGSSLCKLLADAAAKEAKNAKAILVPVGSLEDHGPLPMGLDTKIAERVACSIPGVYVAPSINYSFSPEHAKSITMPLEILVRHMSSLAEQLYQLSGKPVLFVVAHKGAVPPLQAVVMEIFRKGVKAAVIDLWKAVEEAGYKDFQDLCRAEASVALALGYSVVVRKTKAVKSPPALEGATIPWISTEYGCSPKSVSEARKEEGEKIIETMINAVRKVVEFFESADGG</sequence>
<evidence type="ECO:0000256" key="4">
    <source>
        <dbReference type="ARBA" id="ARBA00022833"/>
    </source>
</evidence>
<dbReference type="InterPro" id="IPR024087">
    <property type="entry name" value="Creatininase-like_sf"/>
</dbReference>
<dbReference type="PANTHER" id="PTHR35005:SF1">
    <property type="entry name" value="2-AMINO-5-FORMYLAMINO-6-RIBOSYLAMINOPYRIMIDIN-4(3H)-ONE 5'-MONOPHOSPHATE DEFORMYLASE"/>
    <property type="match status" value="1"/>
</dbReference>
<evidence type="ECO:0000256" key="2">
    <source>
        <dbReference type="ARBA" id="ARBA00022723"/>
    </source>
</evidence>
<dbReference type="InterPro" id="IPR003785">
    <property type="entry name" value="Creatininase/forma_Hydrolase"/>
</dbReference>
<dbReference type="Proteomes" id="UP001063698">
    <property type="component" value="Chromosome"/>
</dbReference>
<evidence type="ECO:0000256" key="3">
    <source>
        <dbReference type="ARBA" id="ARBA00022801"/>
    </source>
</evidence>
<dbReference type="KEGG" id="ipc:IPA_08190"/>
<keyword evidence="6" id="KW-1185">Reference proteome</keyword>
<comment type="cofactor">
    <cofactor evidence="1">
        <name>Zn(2+)</name>
        <dbReference type="ChEBI" id="CHEBI:29105"/>
    </cofactor>
</comment>
<name>A0A977PKU4_9CREN</name>
<keyword evidence="3" id="KW-0378">Hydrolase</keyword>
<keyword evidence="4" id="KW-0862">Zinc</keyword>
<gene>
    <name evidence="5" type="ORF">IPA_08190</name>
</gene>
<accession>A0A977PKU4</accession>
<keyword evidence="2" id="KW-0479">Metal-binding</keyword>
<protein>
    <submittedName>
        <fullName evidence="5">Creatininase</fullName>
    </submittedName>
</protein>
<dbReference type="Pfam" id="PF02633">
    <property type="entry name" value="Creatininase"/>
    <property type="match status" value="1"/>
</dbReference>
<evidence type="ECO:0000313" key="6">
    <source>
        <dbReference type="Proteomes" id="UP001063698"/>
    </source>
</evidence>
<dbReference type="GO" id="GO:0009231">
    <property type="term" value="P:riboflavin biosynthetic process"/>
    <property type="evidence" value="ECO:0007669"/>
    <property type="project" value="TreeGrafter"/>
</dbReference>
<dbReference type="GO" id="GO:0016811">
    <property type="term" value="F:hydrolase activity, acting on carbon-nitrogen (but not peptide) bonds, in linear amides"/>
    <property type="evidence" value="ECO:0007669"/>
    <property type="project" value="TreeGrafter"/>
</dbReference>
<dbReference type="EMBL" id="CP006868">
    <property type="protein sequence ID" value="UXD21794.1"/>
    <property type="molecule type" value="Genomic_DNA"/>
</dbReference>
<proteinExistence type="predicted"/>
<dbReference type="PANTHER" id="PTHR35005">
    <property type="entry name" value="3-DEHYDRO-SCYLLO-INOSOSE HYDROLASE"/>
    <property type="match status" value="1"/>
</dbReference>